<organism evidence="1 2">
    <name type="scientific">Escherichia coli O1:K1 / APEC</name>
    <dbReference type="NCBI Taxonomy" id="405955"/>
    <lineage>
        <taxon>Bacteria</taxon>
        <taxon>Pseudomonadati</taxon>
        <taxon>Pseudomonadota</taxon>
        <taxon>Gammaproteobacteria</taxon>
        <taxon>Enterobacterales</taxon>
        <taxon>Enterobacteriaceae</taxon>
        <taxon>Escherichia</taxon>
    </lineage>
</organism>
<name>A0A0H2Z4U8_ECOK1</name>
<evidence type="ECO:0000313" key="2">
    <source>
        <dbReference type="Proteomes" id="UP000008216"/>
    </source>
</evidence>
<dbReference type="Proteomes" id="UP000008216">
    <property type="component" value="Chromosome"/>
</dbReference>
<dbReference type="KEGG" id="ecv:APECO1_2892"/>
<reference evidence="1 2" key="1">
    <citation type="journal article" date="2007" name="J. Bacteriol.">
        <title>The genome sequence of avian pathogenic Escherichia coli strain O1:K1:H7 shares strong similarities with human extraintestinal pathogenic E. coli genomes.</title>
        <authorList>
            <person name="Johnson T.J."/>
            <person name="Kariyawasam S."/>
            <person name="Wannemuehler Y."/>
            <person name="Mangiamele P."/>
            <person name="Johnson S.J."/>
            <person name="Doetkott C."/>
            <person name="Skyberg J.A."/>
            <person name="Lynne A.M."/>
            <person name="Johnson J.R."/>
            <person name="Nolan L.K."/>
        </authorList>
    </citation>
    <scope>NUCLEOTIDE SEQUENCE [LARGE SCALE GENOMIC DNA]</scope>
    <source>
        <strain evidence="1">APEC O1</strain>
    </source>
</reference>
<dbReference type="EMBL" id="CP000468">
    <property type="protein sequence ID" value="ABJ03039.1"/>
    <property type="molecule type" value="Genomic_DNA"/>
</dbReference>
<dbReference type="HOGENOM" id="CLU_2045967_0_0_6"/>
<accession>A0A0H2Z4U8</accession>
<proteinExistence type="predicted"/>
<gene>
    <name evidence="1" type="ORF">APECO1_2892</name>
</gene>
<evidence type="ECO:0000313" key="1">
    <source>
        <dbReference type="EMBL" id="ABJ03039.1"/>
    </source>
</evidence>
<keyword evidence="2" id="KW-1185">Reference proteome</keyword>
<sequence length="141" mass="16531">MLRILIAPKFILHKNNTRFYYAIDYLFPEKQIKKSPPNGRDLRFCAFKQRLQAGYVTSCRAFSAAFDGEGHFLTFVQRFVTIVLDSREVYEHVFRAIVRSDEAEAFVSVEPFYDTSHFTGHSVLPLIINCAFRRYGVLYRF</sequence>
<protein>
    <submittedName>
        <fullName evidence="1">Uncharacterized protein</fullName>
    </submittedName>
</protein>
<dbReference type="AlphaFoldDB" id="A0A0H2Z4U8"/>